<evidence type="ECO:0000313" key="2">
    <source>
        <dbReference type="EnsemblPlants" id="OGLUM02G27230.1"/>
    </source>
</evidence>
<reference evidence="2" key="2">
    <citation type="submission" date="2018-05" db="EMBL/GenBank/DDBJ databases">
        <title>OgluRS3 (Oryza glumaepatula Reference Sequence Version 3).</title>
        <authorList>
            <person name="Zhang J."/>
            <person name="Kudrna D."/>
            <person name="Lee S."/>
            <person name="Talag J."/>
            <person name="Welchert J."/>
            <person name="Wing R.A."/>
        </authorList>
    </citation>
    <scope>NUCLEOTIDE SEQUENCE [LARGE SCALE GENOMIC DNA]</scope>
</reference>
<feature type="region of interest" description="Disordered" evidence="1">
    <location>
        <begin position="1"/>
        <end position="51"/>
    </location>
</feature>
<dbReference type="AlphaFoldDB" id="A0A0D9YVZ9"/>
<proteinExistence type="predicted"/>
<dbReference type="HOGENOM" id="CLU_995266_0_0_1"/>
<dbReference type="Proteomes" id="UP000026961">
    <property type="component" value="Chromosome 2"/>
</dbReference>
<dbReference type="Gramene" id="OGLUM02G27230.1">
    <property type="protein sequence ID" value="OGLUM02G27230.1"/>
    <property type="gene ID" value="OGLUM02G27230"/>
</dbReference>
<accession>A0A0D9YVZ9</accession>
<feature type="region of interest" description="Disordered" evidence="1">
    <location>
        <begin position="131"/>
        <end position="163"/>
    </location>
</feature>
<protein>
    <submittedName>
        <fullName evidence="2">Uncharacterized protein</fullName>
    </submittedName>
</protein>
<evidence type="ECO:0000313" key="3">
    <source>
        <dbReference type="Proteomes" id="UP000026961"/>
    </source>
</evidence>
<reference evidence="2" key="1">
    <citation type="submission" date="2015-04" db="UniProtKB">
        <authorList>
            <consortium name="EnsemblPlants"/>
        </authorList>
    </citation>
    <scope>IDENTIFICATION</scope>
</reference>
<name>A0A0D9YVZ9_9ORYZ</name>
<evidence type="ECO:0000256" key="1">
    <source>
        <dbReference type="SAM" id="MobiDB-lite"/>
    </source>
</evidence>
<dbReference type="EnsemblPlants" id="OGLUM02G27230.1">
    <property type="protein sequence ID" value="OGLUM02G27230.1"/>
    <property type="gene ID" value="OGLUM02G27230"/>
</dbReference>
<sequence length="280" mass="29545">MAGAATSGRGVVGGGGHEHERTWRRRRGRPRADAASSAGAAMSGRGVVGRGGNEWTRALARCCTFGEERARNRVGGEVSPQDVTANYLPRQGQRWRGCTRGEEDGPDPTAAAARSVVAASICHRRRSICTGERGGATREGSTGERGPGRGEAALSGKGEPEREEAWEEIGRGDMEGKKGSSMSVRRGMGGDHLSISPPRALEPYVGSMLLLLRGVVGGDNSFMGKEVRGGYSFFKGTEGRAGGRYSFKGTEVRGGVESPCTAAIRVADVQQHAERSKIKS</sequence>
<organism evidence="2">
    <name type="scientific">Oryza glumipatula</name>
    <dbReference type="NCBI Taxonomy" id="40148"/>
    <lineage>
        <taxon>Eukaryota</taxon>
        <taxon>Viridiplantae</taxon>
        <taxon>Streptophyta</taxon>
        <taxon>Embryophyta</taxon>
        <taxon>Tracheophyta</taxon>
        <taxon>Spermatophyta</taxon>
        <taxon>Magnoliopsida</taxon>
        <taxon>Liliopsida</taxon>
        <taxon>Poales</taxon>
        <taxon>Poaceae</taxon>
        <taxon>BOP clade</taxon>
        <taxon>Oryzoideae</taxon>
        <taxon>Oryzeae</taxon>
        <taxon>Oryzinae</taxon>
        <taxon>Oryza</taxon>
    </lineage>
</organism>
<feature type="compositionally biased region" description="Low complexity" evidence="1">
    <location>
        <begin position="33"/>
        <end position="45"/>
    </location>
</feature>
<keyword evidence="3" id="KW-1185">Reference proteome</keyword>